<dbReference type="SUPFAM" id="SSF56281">
    <property type="entry name" value="Metallo-hydrolase/oxidoreductase"/>
    <property type="match status" value="1"/>
</dbReference>
<protein>
    <submittedName>
        <fullName evidence="2">Glyoxylase-like metal-dependent hydrolase (Beta-lactamase superfamily II)</fullName>
    </submittedName>
</protein>
<dbReference type="CDD" id="cd16275">
    <property type="entry name" value="BaeB-like_MBL-fold"/>
    <property type="match status" value="1"/>
</dbReference>
<gene>
    <name evidence="2" type="ORF">IE37_01500</name>
</gene>
<dbReference type="EMBL" id="QGDI01000005">
    <property type="protein sequence ID" value="PWJ13002.1"/>
    <property type="molecule type" value="Genomic_DNA"/>
</dbReference>
<dbReference type="AlphaFoldDB" id="A0A315XZQ6"/>
<dbReference type="Gene3D" id="3.60.15.10">
    <property type="entry name" value="Ribonuclease Z/Hydroxyacylglutathione hydrolase-like"/>
    <property type="match status" value="1"/>
</dbReference>
<dbReference type="GO" id="GO:0016787">
    <property type="term" value="F:hydrolase activity"/>
    <property type="evidence" value="ECO:0007669"/>
    <property type="project" value="UniProtKB-KW"/>
</dbReference>
<dbReference type="SMART" id="SM00849">
    <property type="entry name" value="Lactamase_B"/>
    <property type="match status" value="1"/>
</dbReference>
<dbReference type="Proteomes" id="UP000245720">
    <property type="component" value="Unassembled WGS sequence"/>
</dbReference>
<evidence type="ECO:0000313" key="2">
    <source>
        <dbReference type="EMBL" id="PWJ13002.1"/>
    </source>
</evidence>
<evidence type="ECO:0000259" key="1">
    <source>
        <dbReference type="SMART" id="SM00849"/>
    </source>
</evidence>
<reference evidence="2 3" key="1">
    <citation type="submission" date="2018-05" db="EMBL/GenBank/DDBJ databases">
        <title>The Hungate 1000. A catalogue of reference genomes from the rumen microbiome.</title>
        <authorList>
            <person name="Kelly W."/>
        </authorList>
    </citation>
    <scope>NUCLEOTIDE SEQUENCE [LARGE SCALE GENOMIC DNA]</scope>
    <source>
        <strain evidence="2 3">SAb67</strain>
    </source>
</reference>
<comment type="caution">
    <text evidence="2">The sequence shown here is derived from an EMBL/GenBank/DDBJ whole genome shotgun (WGS) entry which is preliminary data.</text>
</comment>
<name>A0A315XZQ6_RUMFL</name>
<keyword evidence="2" id="KW-0378">Hydrolase</keyword>
<accession>A0A315XZQ6</accession>
<dbReference type="PANTHER" id="PTHR11935:SF116">
    <property type="entry name" value="HYDROLASE PNKD-RELATED"/>
    <property type="match status" value="1"/>
</dbReference>
<proteinExistence type="predicted"/>
<dbReference type="InterPro" id="IPR036866">
    <property type="entry name" value="RibonucZ/Hydroxyglut_hydro"/>
</dbReference>
<evidence type="ECO:0000313" key="3">
    <source>
        <dbReference type="Proteomes" id="UP000245720"/>
    </source>
</evidence>
<dbReference type="PANTHER" id="PTHR11935">
    <property type="entry name" value="BETA LACTAMASE DOMAIN"/>
    <property type="match status" value="1"/>
</dbReference>
<feature type="domain" description="Metallo-beta-lactamase" evidence="1">
    <location>
        <begin position="10"/>
        <end position="172"/>
    </location>
</feature>
<sequence length="216" mass="24551">MIRSSYMGMINYSYIIIDDSTGKVGIIDPSWNSSDLELFLLNTDYKLDAVLLTHSHMDHVCGVDRLIAEYDASVYISAEEARYYDYRCTGQSVFRDHETIILGSLEINCLVTPGHTKGSTCYLVDGALFTGDTLFIEGCGICFGDGADPYEMYRSVQRLKGLDEDIKVFPAHSYGSSFGKTIRELYKSNIYFSIERMDQFVAFRQRANQNNIFDFK</sequence>
<organism evidence="2 3">
    <name type="scientific">Ruminococcus flavefaciens</name>
    <dbReference type="NCBI Taxonomy" id="1265"/>
    <lineage>
        <taxon>Bacteria</taxon>
        <taxon>Bacillati</taxon>
        <taxon>Bacillota</taxon>
        <taxon>Clostridia</taxon>
        <taxon>Eubacteriales</taxon>
        <taxon>Oscillospiraceae</taxon>
        <taxon>Ruminococcus</taxon>
    </lineage>
</organism>
<dbReference type="InterPro" id="IPR001279">
    <property type="entry name" value="Metallo-B-lactamas"/>
</dbReference>
<dbReference type="Pfam" id="PF00753">
    <property type="entry name" value="Lactamase_B"/>
    <property type="match status" value="1"/>
</dbReference>